<keyword evidence="7" id="KW-1185">Reference proteome</keyword>
<dbReference type="Gene3D" id="2.60.120.260">
    <property type="entry name" value="Galactose-binding domain-like"/>
    <property type="match status" value="1"/>
</dbReference>
<dbReference type="GO" id="GO:0016798">
    <property type="term" value="F:hydrolase activity, acting on glycosyl bonds"/>
    <property type="evidence" value="ECO:0007669"/>
    <property type="project" value="UniProtKB-KW"/>
</dbReference>
<evidence type="ECO:0000256" key="1">
    <source>
        <dbReference type="ARBA" id="ARBA00022801"/>
    </source>
</evidence>
<organism evidence="6 7">
    <name type="scientific">Subtercola lobariae</name>
    <dbReference type="NCBI Taxonomy" id="1588641"/>
    <lineage>
        <taxon>Bacteria</taxon>
        <taxon>Bacillati</taxon>
        <taxon>Actinomycetota</taxon>
        <taxon>Actinomycetes</taxon>
        <taxon>Micrococcales</taxon>
        <taxon>Microbacteriaceae</taxon>
        <taxon>Subtercola</taxon>
    </lineage>
</organism>
<name>A0A917ET97_9MICO</name>
<dbReference type="InterPro" id="IPR013783">
    <property type="entry name" value="Ig-like_fold"/>
</dbReference>
<evidence type="ECO:0000256" key="3">
    <source>
        <dbReference type="ARBA" id="ARBA00023326"/>
    </source>
</evidence>
<dbReference type="Pfam" id="PF00041">
    <property type="entry name" value="fn3"/>
    <property type="match status" value="1"/>
</dbReference>
<feature type="domain" description="Fibronectin type-III" evidence="5">
    <location>
        <begin position="417"/>
        <end position="506"/>
    </location>
</feature>
<dbReference type="PROSITE" id="PS50853">
    <property type="entry name" value="FN3"/>
    <property type="match status" value="1"/>
</dbReference>
<keyword evidence="1" id="KW-0378">Hydrolase</keyword>
<dbReference type="Pfam" id="PF02018">
    <property type="entry name" value="CBM_4_9"/>
    <property type="match status" value="1"/>
</dbReference>
<protein>
    <recommendedName>
        <fullName evidence="5">Fibronectin type-III domain-containing protein</fullName>
    </recommendedName>
</protein>
<dbReference type="InterPro" id="IPR003961">
    <property type="entry name" value="FN3_dom"/>
</dbReference>
<reference evidence="6 7" key="1">
    <citation type="journal article" date="2014" name="Int. J. Syst. Evol. Microbiol.">
        <title>Complete genome sequence of Corynebacterium casei LMG S-19264T (=DSM 44701T), isolated from a smear-ripened cheese.</title>
        <authorList>
            <consortium name="US DOE Joint Genome Institute (JGI-PGF)"/>
            <person name="Walter F."/>
            <person name="Albersmeier A."/>
            <person name="Kalinowski J."/>
            <person name="Ruckert C."/>
        </authorList>
    </citation>
    <scope>NUCLEOTIDE SEQUENCE [LARGE SCALE GENOMIC DNA]</scope>
    <source>
        <strain evidence="6 7">CGMCC 1.12976</strain>
    </source>
</reference>
<gene>
    <name evidence="6" type="ORF">GCM10011399_00400</name>
</gene>
<evidence type="ECO:0000313" key="6">
    <source>
        <dbReference type="EMBL" id="GGF10459.1"/>
    </source>
</evidence>
<accession>A0A917ET97</accession>
<dbReference type="SUPFAM" id="SSF49265">
    <property type="entry name" value="Fibronectin type III"/>
    <property type="match status" value="1"/>
</dbReference>
<dbReference type="SUPFAM" id="SSF49785">
    <property type="entry name" value="Galactose-binding domain-like"/>
    <property type="match status" value="1"/>
</dbReference>
<keyword evidence="3" id="KW-0624">Polysaccharide degradation</keyword>
<dbReference type="InterPro" id="IPR003305">
    <property type="entry name" value="CenC_carb-bd"/>
</dbReference>
<feature type="signal peptide" evidence="4">
    <location>
        <begin position="1"/>
        <end position="23"/>
    </location>
</feature>
<dbReference type="InterPro" id="IPR008979">
    <property type="entry name" value="Galactose-bd-like_sf"/>
</dbReference>
<keyword evidence="4" id="KW-0732">Signal</keyword>
<evidence type="ECO:0000256" key="4">
    <source>
        <dbReference type="SAM" id="SignalP"/>
    </source>
</evidence>
<dbReference type="Gene3D" id="2.60.40.10">
    <property type="entry name" value="Immunoglobulins"/>
    <property type="match status" value="1"/>
</dbReference>
<keyword evidence="3" id="KW-0119">Carbohydrate metabolism</keyword>
<proteinExistence type="predicted"/>
<dbReference type="GO" id="GO:0000272">
    <property type="term" value="P:polysaccharide catabolic process"/>
    <property type="evidence" value="ECO:0007669"/>
    <property type="project" value="UniProtKB-KW"/>
</dbReference>
<dbReference type="SMART" id="SM00060">
    <property type="entry name" value="FN3"/>
    <property type="match status" value="1"/>
</dbReference>
<sequence>MKRRYPIGAVALVCGLMSIGAVGATAVSANAVTAKENASAAVTAAAASSVIPRGANSAWVYDGKSGAGVWSSTILNYNQLATDGHKITQLYTYGSDVESDSSTASGFTSYYTAGVQPSESTTAYNAQLNIAPGLTSSPSPVQLSPIIDGQIGSDSLPGSFNSMSTTSANALADQIAQQVCADDNVSGIQFDIEPFNVTSTTTGQYPFYLQIGKDFAGSGCVNATHPLGRYFSVFAFGSAINPATPSGVNVASMLNTYHNGYFVDSLYDLGTGPAGALNSPDTYAGLVGTETTNTVQWARQLGINYAFGIPAAASDHEYTTCQGSDCVAGTSATGASVSGAPMLSYVTAAVNAINAQNATTDPLYVGTDLWDFGAGTGTSLGKVVVTPAAAQVDVLKWLAVHLPGATAASSPPADTTAPTVPTGLALNGSATSTTIPVTWAASTDAVGVAGYRIYTGTTKLADVTGTSTTLTGLTPSTAYPLTVTAYDAAGNESAKSAVLNATTAASGTTPPASNLVTDGGFESGGLASWSCVTGTGAVVTGHAQTGNDSLALTPTSTVTAECTQNVTVVAGKSYTVSAALAGGTNSIALTLKINGSTVNSSGSAYATKSFTFTAATSGQIQLSLSAYKQQSGTGYVDDVSLTANS</sequence>
<feature type="chain" id="PRO_5038475388" description="Fibronectin type-III domain-containing protein" evidence="4">
    <location>
        <begin position="24"/>
        <end position="645"/>
    </location>
</feature>
<dbReference type="AlphaFoldDB" id="A0A917ET97"/>
<dbReference type="Proteomes" id="UP000598775">
    <property type="component" value="Unassembled WGS sequence"/>
</dbReference>
<evidence type="ECO:0000256" key="2">
    <source>
        <dbReference type="ARBA" id="ARBA00023295"/>
    </source>
</evidence>
<comment type="caution">
    <text evidence="6">The sequence shown here is derived from an EMBL/GenBank/DDBJ whole genome shotgun (WGS) entry which is preliminary data.</text>
</comment>
<keyword evidence="2" id="KW-0326">Glycosidase</keyword>
<evidence type="ECO:0000313" key="7">
    <source>
        <dbReference type="Proteomes" id="UP000598775"/>
    </source>
</evidence>
<evidence type="ECO:0000259" key="5">
    <source>
        <dbReference type="PROSITE" id="PS50853"/>
    </source>
</evidence>
<dbReference type="RefSeq" id="WP_188671881.1">
    <property type="nucleotide sequence ID" value="NZ_BMGP01000001.1"/>
</dbReference>
<dbReference type="EMBL" id="BMGP01000001">
    <property type="protein sequence ID" value="GGF10459.1"/>
    <property type="molecule type" value="Genomic_DNA"/>
</dbReference>
<dbReference type="InterPro" id="IPR036116">
    <property type="entry name" value="FN3_sf"/>
</dbReference>